<evidence type="ECO:0000313" key="2">
    <source>
        <dbReference type="EMBL" id="KKN91081.1"/>
    </source>
</evidence>
<keyword evidence="1" id="KW-0472">Membrane</keyword>
<gene>
    <name evidence="2" type="ORF">LCGC14_0222830</name>
</gene>
<comment type="caution">
    <text evidence="2">The sequence shown here is derived from an EMBL/GenBank/DDBJ whole genome shotgun (WGS) entry which is preliminary data.</text>
</comment>
<name>A0A0F9WXE2_9ZZZZ</name>
<sequence length="116" mass="13031">MSTTDQTHRRATQLTLPLKYVGIIFMVAIVVNAVVIFFFRGSPFVYAVIPFNLAYIFSVAWLAKAAYSWFMAVITVLLTVFPVGVLIIMLLAYSRATKELKELGYKPSFSGNLKEI</sequence>
<feature type="transmembrane region" description="Helical" evidence="1">
    <location>
        <begin position="44"/>
        <end position="63"/>
    </location>
</feature>
<keyword evidence="1" id="KW-1133">Transmembrane helix</keyword>
<evidence type="ECO:0008006" key="3">
    <source>
        <dbReference type="Google" id="ProtNLM"/>
    </source>
</evidence>
<dbReference type="EMBL" id="LAZR01000106">
    <property type="protein sequence ID" value="KKN91081.1"/>
    <property type="molecule type" value="Genomic_DNA"/>
</dbReference>
<accession>A0A0F9WXE2</accession>
<feature type="transmembrane region" description="Helical" evidence="1">
    <location>
        <begin position="20"/>
        <end position="39"/>
    </location>
</feature>
<proteinExistence type="predicted"/>
<protein>
    <recommendedName>
        <fullName evidence="3">ABC transmembrane type-1 domain-containing protein</fullName>
    </recommendedName>
</protein>
<feature type="transmembrane region" description="Helical" evidence="1">
    <location>
        <begin position="69"/>
        <end position="93"/>
    </location>
</feature>
<reference evidence="2" key="1">
    <citation type="journal article" date="2015" name="Nature">
        <title>Complex archaea that bridge the gap between prokaryotes and eukaryotes.</title>
        <authorList>
            <person name="Spang A."/>
            <person name="Saw J.H."/>
            <person name="Jorgensen S.L."/>
            <person name="Zaremba-Niedzwiedzka K."/>
            <person name="Martijn J."/>
            <person name="Lind A.E."/>
            <person name="van Eijk R."/>
            <person name="Schleper C."/>
            <person name="Guy L."/>
            <person name="Ettema T.J."/>
        </authorList>
    </citation>
    <scope>NUCLEOTIDE SEQUENCE</scope>
</reference>
<keyword evidence="1" id="KW-0812">Transmembrane</keyword>
<organism evidence="2">
    <name type="scientific">marine sediment metagenome</name>
    <dbReference type="NCBI Taxonomy" id="412755"/>
    <lineage>
        <taxon>unclassified sequences</taxon>
        <taxon>metagenomes</taxon>
        <taxon>ecological metagenomes</taxon>
    </lineage>
</organism>
<evidence type="ECO:0000256" key="1">
    <source>
        <dbReference type="SAM" id="Phobius"/>
    </source>
</evidence>
<dbReference type="AlphaFoldDB" id="A0A0F9WXE2"/>